<evidence type="ECO:0000256" key="1">
    <source>
        <dbReference type="SAM" id="Phobius"/>
    </source>
</evidence>
<dbReference type="GO" id="GO:0006465">
    <property type="term" value="P:signal peptide processing"/>
    <property type="evidence" value="ECO:0007669"/>
    <property type="project" value="TreeGrafter"/>
</dbReference>
<evidence type="ECO:0000313" key="4">
    <source>
        <dbReference type="Proteomes" id="UP000033491"/>
    </source>
</evidence>
<dbReference type="PATRIC" id="fig|216463.3.peg.1557"/>
<evidence type="ECO:0000259" key="2">
    <source>
        <dbReference type="Pfam" id="PF06750"/>
    </source>
</evidence>
<organism evidence="3 4">
    <name type="scientific">Levilactobacillus spicheri</name>
    <dbReference type="NCBI Taxonomy" id="216463"/>
    <lineage>
        <taxon>Bacteria</taxon>
        <taxon>Bacillati</taxon>
        <taxon>Bacillota</taxon>
        <taxon>Bacilli</taxon>
        <taxon>Lactobacillales</taxon>
        <taxon>Lactobacillaceae</taxon>
        <taxon>Levilactobacillus</taxon>
    </lineage>
</organism>
<dbReference type="Proteomes" id="UP000033491">
    <property type="component" value="Unassembled WGS sequence"/>
</dbReference>
<keyword evidence="1" id="KW-0472">Membrane</keyword>
<dbReference type="GO" id="GO:0005886">
    <property type="term" value="C:plasma membrane"/>
    <property type="evidence" value="ECO:0007669"/>
    <property type="project" value="TreeGrafter"/>
</dbReference>
<comment type="caution">
    <text evidence="3">The sequence shown here is derived from an EMBL/GenBank/DDBJ whole genome shotgun (WGS) entry which is preliminary data.</text>
</comment>
<feature type="domain" description="Prepilin peptidase A24 N-terminal" evidence="2">
    <location>
        <begin position="7"/>
        <end position="85"/>
    </location>
</feature>
<dbReference type="STRING" id="216463.VC81_11520"/>
<name>A0A0F3RPA9_9LACO</name>
<sequence>MTVILFIYGSCWGSFLMAAADRYRTDQSLLFPASHCATCQTPLPPWQLVPVLSYLCLRGRCLTCHTPIPPATLAMEVGVGLLATHVHDWPSGLTYLELTLWLLAALCDHTTQTFPGWISLVSLLLTSWGHSVLLVLLISALLLAVRWCWPRWPRPLIGDGDLEVMLCYGLGHSLTASATWLLTACTGALLLTRHSALPGRIAFIPHLTASAVWWWLWP</sequence>
<dbReference type="OrthoDB" id="9789291at2"/>
<dbReference type="RefSeq" id="WP_045808206.1">
    <property type="nucleotide sequence ID" value="NZ_JZCR01000024.1"/>
</dbReference>
<feature type="transmembrane region" description="Helical" evidence="1">
    <location>
        <begin position="197"/>
        <end position="217"/>
    </location>
</feature>
<proteinExistence type="predicted"/>
<dbReference type="EMBL" id="JZCR01000024">
    <property type="protein sequence ID" value="KJW11843.1"/>
    <property type="molecule type" value="Genomic_DNA"/>
</dbReference>
<keyword evidence="1" id="KW-0812">Transmembrane</keyword>
<dbReference type="GO" id="GO:0004190">
    <property type="term" value="F:aspartic-type endopeptidase activity"/>
    <property type="evidence" value="ECO:0007669"/>
    <property type="project" value="TreeGrafter"/>
</dbReference>
<dbReference type="PANTHER" id="PTHR30487">
    <property type="entry name" value="TYPE 4 PREPILIN-LIKE PROTEINS LEADER PEPTIDE-PROCESSING ENZYME"/>
    <property type="match status" value="1"/>
</dbReference>
<dbReference type="InterPro" id="IPR010627">
    <property type="entry name" value="Prepilin_pept_A24_N"/>
</dbReference>
<protein>
    <recommendedName>
        <fullName evidence="2">Prepilin peptidase A24 N-terminal domain-containing protein</fullName>
    </recommendedName>
</protein>
<keyword evidence="1" id="KW-1133">Transmembrane helix</keyword>
<dbReference type="PANTHER" id="PTHR30487:SF0">
    <property type="entry name" value="PREPILIN LEADER PEPTIDASE_N-METHYLTRANSFERASE-RELATED"/>
    <property type="match status" value="1"/>
</dbReference>
<accession>A0A0F3RPA9</accession>
<dbReference type="InterPro" id="IPR050882">
    <property type="entry name" value="Prepilin_peptidase/N-MTase"/>
</dbReference>
<gene>
    <name evidence="3" type="ORF">VC81_11520</name>
</gene>
<dbReference type="AlphaFoldDB" id="A0A0F3RPA9"/>
<reference evidence="3 4" key="1">
    <citation type="submission" date="2015-03" db="EMBL/GenBank/DDBJ databases">
        <authorList>
            <person name="Zheng J."/>
            <person name="Ganezle M."/>
        </authorList>
    </citation>
    <scope>NUCLEOTIDE SEQUENCE [LARGE SCALE GENOMIC DNA]</scope>
    <source>
        <strain evidence="3 4">LP38</strain>
    </source>
</reference>
<evidence type="ECO:0000313" key="3">
    <source>
        <dbReference type="EMBL" id="KJW11843.1"/>
    </source>
</evidence>
<feature type="transmembrane region" description="Helical" evidence="1">
    <location>
        <begin position="166"/>
        <end position="191"/>
    </location>
</feature>
<feature type="transmembrane region" description="Helical" evidence="1">
    <location>
        <begin position="117"/>
        <end position="145"/>
    </location>
</feature>
<dbReference type="Pfam" id="PF06750">
    <property type="entry name" value="A24_N_bact"/>
    <property type="match status" value="1"/>
</dbReference>